<comment type="function">
    <text evidence="9">Acts as a magnesium transporter.</text>
</comment>
<keyword evidence="8" id="KW-0129">CBS domain</keyword>
<keyword evidence="7 9" id="KW-0472">Membrane</keyword>
<feature type="domain" description="CBS" evidence="10">
    <location>
        <begin position="200"/>
        <end position="256"/>
    </location>
</feature>
<dbReference type="GO" id="GO:0015095">
    <property type="term" value="F:magnesium ion transmembrane transporter activity"/>
    <property type="evidence" value="ECO:0007669"/>
    <property type="project" value="UniProtKB-UniRule"/>
</dbReference>
<dbReference type="RefSeq" id="WP_204700982.1">
    <property type="nucleotide sequence ID" value="NZ_JAFBDQ010000004.1"/>
</dbReference>
<accession>A0A938XSW2</accession>
<dbReference type="Pfam" id="PF01769">
    <property type="entry name" value="MgtE"/>
    <property type="match status" value="1"/>
</dbReference>
<dbReference type="InterPro" id="IPR000644">
    <property type="entry name" value="CBS_dom"/>
</dbReference>
<feature type="transmembrane region" description="Helical" evidence="9">
    <location>
        <begin position="358"/>
        <end position="379"/>
    </location>
</feature>
<reference evidence="11" key="1">
    <citation type="submission" date="2021-01" db="EMBL/GenBank/DDBJ databases">
        <title>Genomic Encyclopedia of Type Strains, Phase IV (KMG-IV): sequencing the most valuable type-strain genomes for metagenomic binning, comparative biology and taxonomic classification.</title>
        <authorList>
            <person name="Goeker M."/>
        </authorList>
    </citation>
    <scope>NUCLEOTIDE SEQUENCE</scope>
    <source>
        <strain evidence="11">DSM 23230</strain>
    </source>
</reference>
<comment type="subcellular location">
    <subcellularLocation>
        <location evidence="9">Cell membrane</location>
        <topology evidence="9">Multi-pass membrane protein</topology>
    </subcellularLocation>
    <subcellularLocation>
        <location evidence="1">Membrane</location>
        <topology evidence="1">Multi-pass membrane protein</topology>
    </subcellularLocation>
</comment>
<comment type="caution">
    <text evidence="11">The sequence shown here is derived from an EMBL/GenBank/DDBJ whole genome shotgun (WGS) entry which is preliminary data.</text>
</comment>
<dbReference type="GO" id="GO:0046872">
    <property type="term" value="F:metal ion binding"/>
    <property type="evidence" value="ECO:0007669"/>
    <property type="project" value="UniProtKB-KW"/>
</dbReference>
<dbReference type="Pfam" id="PF00571">
    <property type="entry name" value="CBS"/>
    <property type="match status" value="2"/>
</dbReference>
<evidence type="ECO:0000313" key="12">
    <source>
        <dbReference type="Proteomes" id="UP000774000"/>
    </source>
</evidence>
<evidence type="ECO:0000256" key="5">
    <source>
        <dbReference type="ARBA" id="ARBA00022842"/>
    </source>
</evidence>
<dbReference type="Gene3D" id="1.10.357.20">
    <property type="entry name" value="SLC41 divalent cation transporters, integral membrane domain"/>
    <property type="match status" value="1"/>
</dbReference>
<comment type="subunit">
    <text evidence="9">Homodimer.</text>
</comment>
<dbReference type="CDD" id="cd04606">
    <property type="entry name" value="CBS_pair_Mg_transporter"/>
    <property type="match status" value="1"/>
</dbReference>
<dbReference type="SMART" id="SM00924">
    <property type="entry name" value="MgtE_N"/>
    <property type="match status" value="1"/>
</dbReference>
<evidence type="ECO:0000256" key="7">
    <source>
        <dbReference type="ARBA" id="ARBA00023136"/>
    </source>
</evidence>
<dbReference type="PROSITE" id="PS51371">
    <property type="entry name" value="CBS"/>
    <property type="match status" value="2"/>
</dbReference>
<feature type="transmembrane region" description="Helical" evidence="9">
    <location>
        <begin position="419"/>
        <end position="441"/>
    </location>
</feature>
<dbReference type="InterPro" id="IPR006668">
    <property type="entry name" value="Mg_transptr_MgtE_intracell_dom"/>
</dbReference>
<name>A0A938XSW2_9FIRM</name>
<dbReference type="InterPro" id="IPR006667">
    <property type="entry name" value="SLC41_membr_dom"/>
</dbReference>
<dbReference type="InterPro" id="IPR046342">
    <property type="entry name" value="CBS_dom_sf"/>
</dbReference>
<keyword evidence="5 9" id="KW-0460">Magnesium</keyword>
<dbReference type="NCBIfam" id="TIGR00400">
    <property type="entry name" value="mgtE"/>
    <property type="match status" value="1"/>
</dbReference>
<dbReference type="Gene3D" id="1.25.60.10">
    <property type="entry name" value="MgtE N-terminal domain-like"/>
    <property type="match status" value="1"/>
</dbReference>
<dbReference type="AlphaFoldDB" id="A0A938XSW2"/>
<dbReference type="InterPro" id="IPR006669">
    <property type="entry name" value="MgtE_transporter"/>
</dbReference>
<evidence type="ECO:0000256" key="4">
    <source>
        <dbReference type="ARBA" id="ARBA00022692"/>
    </source>
</evidence>
<feature type="transmembrane region" description="Helical" evidence="9">
    <location>
        <begin position="311"/>
        <end position="337"/>
    </location>
</feature>
<evidence type="ECO:0000256" key="9">
    <source>
        <dbReference type="RuleBase" id="RU362011"/>
    </source>
</evidence>
<feature type="domain" description="CBS" evidence="10">
    <location>
        <begin position="136"/>
        <end position="198"/>
    </location>
</feature>
<sequence>MEAEKLIAEVKAAVDNKDKVKIKEIFSQLYPADMAELVAELSSQELKFIIPVISLEKLAFSFSELDTNTRNVLLNFLTPQQLKVVLNEMYSDDVADLLGELTIGQSKELLKLMKNKDAQQIQKLLGYDEESAGGIMTTEYLAVKDDKTVEEALNKIREISTKTEMIYYIYIINPNKDLLGVISMRELLTADAQKKLREIMHSKVIKATVNMDQEEVANQMSKYDLLAIPVVNNHNQLLGIITVDDALDVIEEEATEDIYKMAATSEFEITAAEEGILSGVFKRLPWLIILLFASMLSGTVIGTFSESLSEVVALAFFIPTLTGTGGNAGTQSLAIVVRGIATGDLDRDKMFHHLFREVRVGATTALICGLIISLIAFFWQGTYFIGAVVGLAMFFTIITATLVGTTIPFIIDYLGADPAVAAGPFITTLIDVSGLFIYFSLAKVLLQHL</sequence>
<dbReference type="Proteomes" id="UP000774000">
    <property type="component" value="Unassembled WGS sequence"/>
</dbReference>
<evidence type="ECO:0000256" key="1">
    <source>
        <dbReference type="ARBA" id="ARBA00004141"/>
    </source>
</evidence>
<keyword evidence="3 9" id="KW-0813">Transport</keyword>
<evidence type="ECO:0000256" key="2">
    <source>
        <dbReference type="ARBA" id="ARBA00009749"/>
    </source>
</evidence>
<feature type="transmembrane region" description="Helical" evidence="9">
    <location>
        <begin position="284"/>
        <end position="305"/>
    </location>
</feature>
<comment type="similarity">
    <text evidence="2 9">Belongs to the SLC41A transporter family.</text>
</comment>
<dbReference type="PANTHER" id="PTHR43773">
    <property type="entry name" value="MAGNESIUM TRANSPORTER MGTE"/>
    <property type="match status" value="1"/>
</dbReference>
<organism evidence="11 12">
    <name type="scientific">Halanaerobacter jeridensis</name>
    <dbReference type="NCBI Taxonomy" id="706427"/>
    <lineage>
        <taxon>Bacteria</taxon>
        <taxon>Bacillati</taxon>
        <taxon>Bacillota</taxon>
        <taxon>Clostridia</taxon>
        <taxon>Halanaerobiales</taxon>
        <taxon>Halobacteroidaceae</taxon>
        <taxon>Halanaerobacter</taxon>
    </lineage>
</organism>
<gene>
    <name evidence="11" type="ORF">JOC47_001085</name>
</gene>
<dbReference type="Gene3D" id="3.10.580.10">
    <property type="entry name" value="CBS-domain"/>
    <property type="match status" value="1"/>
</dbReference>
<dbReference type="GO" id="GO:0005886">
    <property type="term" value="C:plasma membrane"/>
    <property type="evidence" value="ECO:0007669"/>
    <property type="project" value="UniProtKB-SubCell"/>
</dbReference>
<evidence type="ECO:0000313" key="11">
    <source>
        <dbReference type="EMBL" id="MBM7556249.1"/>
    </source>
</evidence>
<proteinExistence type="inferred from homology"/>
<keyword evidence="6 9" id="KW-1133">Transmembrane helix</keyword>
<protein>
    <recommendedName>
        <fullName evidence="9">Magnesium transporter MgtE</fullName>
    </recommendedName>
</protein>
<evidence type="ECO:0000259" key="10">
    <source>
        <dbReference type="PROSITE" id="PS51371"/>
    </source>
</evidence>
<dbReference type="InterPro" id="IPR038076">
    <property type="entry name" value="MgtE_N_sf"/>
</dbReference>
<dbReference type="InterPro" id="IPR036739">
    <property type="entry name" value="SLC41_membr_dom_sf"/>
</dbReference>
<dbReference type="SUPFAM" id="SSF54631">
    <property type="entry name" value="CBS-domain pair"/>
    <property type="match status" value="1"/>
</dbReference>
<keyword evidence="9" id="KW-0479">Metal-binding</keyword>
<keyword evidence="9" id="KW-1003">Cell membrane</keyword>
<dbReference type="EMBL" id="JAFBDQ010000004">
    <property type="protein sequence ID" value="MBM7556249.1"/>
    <property type="molecule type" value="Genomic_DNA"/>
</dbReference>
<dbReference type="SMART" id="SM00116">
    <property type="entry name" value="CBS"/>
    <property type="match status" value="2"/>
</dbReference>
<evidence type="ECO:0000256" key="3">
    <source>
        <dbReference type="ARBA" id="ARBA00022448"/>
    </source>
</evidence>
<dbReference type="Pfam" id="PF03448">
    <property type="entry name" value="MgtE_N"/>
    <property type="match status" value="1"/>
</dbReference>
<evidence type="ECO:0000256" key="6">
    <source>
        <dbReference type="ARBA" id="ARBA00022989"/>
    </source>
</evidence>
<feature type="transmembrane region" description="Helical" evidence="9">
    <location>
        <begin position="385"/>
        <end position="407"/>
    </location>
</feature>
<evidence type="ECO:0000256" key="8">
    <source>
        <dbReference type="PROSITE-ProRule" id="PRU00703"/>
    </source>
</evidence>
<dbReference type="SUPFAM" id="SSF161093">
    <property type="entry name" value="MgtE membrane domain-like"/>
    <property type="match status" value="1"/>
</dbReference>
<dbReference type="PANTHER" id="PTHR43773:SF1">
    <property type="entry name" value="MAGNESIUM TRANSPORTER MGTE"/>
    <property type="match status" value="1"/>
</dbReference>
<keyword evidence="12" id="KW-1185">Reference proteome</keyword>
<keyword evidence="4 9" id="KW-0812">Transmembrane</keyword>
<dbReference type="SUPFAM" id="SSF158791">
    <property type="entry name" value="MgtE N-terminal domain-like"/>
    <property type="match status" value="1"/>
</dbReference>